<reference evidence="1 2" key="1">
    <citation type="submission" date="2020-02" db="EMBL/GenBank/DDBJ databases">
        <authorList>
            <person name="Li X.-J."/>
            <person name="Feng X.-M."/>
        </authorList>
    </citation>
    <scope>NUCLEOTIDE SEQUENCE [LARGE SCALE GENOMIC DNA]</scope>
    <source>
        <strain evidence="1 2">CGMCC 4.7225</strain>
    </source>
</reference>
<protein>
    <recommendedName>
        <fullName evidence="3">Trypsin-like serine protease</fullName>
    </recommendedName>
</protein>
<dbReference type="AlphaFoldDB" id="A0A6N9YNS0"/>
<dbReference type="InterPro" id="IPR009003">
    <property type="entry name" value="Peptidase_S1_PA"/>
</dbReference>
<organism evidence="1 2">
    <name type="scientific">Phytoactinopolyspora alkaliphila</name>
    <dbReference type="NCBI Taxonomy" id="1783498"/>
    <lineage>
        <taxon>Bacteria</taxon>
        <taxon>Bacillati</taxon>
        <taxon>Actinomycetota</taxon>
        <taxon>Actinomycetes</taxon>
        <taxon>Jiangellales</taxon>
        <taxon>Jiangellaceae</taxon>
        <taxon>Phytoactinopolyspora</taxon>
    </lineage>
</organism>
<evidence type="ECO:0000313" key="2">
    <source>
        <dbReference type="Proteomes" id="UP000469185"/>
    </source>
</evidence>
<sequence>MRIPNSALTVRVKSLNRSSGGGVVQVSTSKVRANHGPLVQLVDGKRSQVGLTSSGDSRCTYGNYSSTPASLDWIRDVMARF</sequence>
<accession>A0A6N9YNS0</accession>
<gene>
    <name evidence="1" type="ORF">G1H11_14815</name>
</gene>
<name>A0A6N9YNS0_9ACTN</name>
<evidence type="ECO:0008006" key="3">
    <source>
        <dbReference type="Google" id="ProtNLM"/>
    </source>
</evidence>
<dbReference type="Proteomes" id="UP000469185">
    <property type="component" value="Unassembled WGS sequence"/>
</dbReference>
<dbReference type="SUPFAM" id="SSF50494">
    <property type="entry name" value="Trypsin-like serine proteases"/>
    <property type="match status" value="1"/>
</dbReference>
<dbReference type="RefSeq" id="WP_163819359.1">
    <property type="nucleotide sequence ID" value="NZ_JAAGOB010000007.1"/>
</dbReference>
<dbReference type="EMBL" id="JAAGOB010000007">
    <property type="protein sequence ID" value="NED96580.1"/>
    <property type="molecule type" value="Genomic_DNA"/>
</dbReference>
<evidence type="ECO:0000313" key="1">
    <source>
        <dbReference type="EMBL" id="NED96580.1"/>
    </source>
</evidence>
<comment type="caution">
    <text evidence="1">The sequence shown here is derived from an EMBL/GenBank/DDBJ whole genome shotgun (WGS) entry which is preliminary data.</text>
</comment>
<keyword evidence="2" id="KW-1185">Reference proteome</keyword>
<proteinExistence type="predicted"/>